<dbReference type="InterPro" id="IPR002156">
    <property type="entry name" value="RNaseH_domain"/>
</dbReference>
<dbReference type="GO" id="GO:0043137">
    <property type="term" value="P:DNA replication, removal of RNA primer"/>
    <property type="evidence" value="ECO:0007669"/>
    <property type="project" value="TreeGrafter"/>
</dbReference>
<protein>
    <submittedName>
        <fullName evidence="4">Ribonuclease H1</fullName>
    </submittedName>
</protein>
<evidence type="ECO:0000256" key="2">
    <source>
        <dbReference type="SAM" id="Coils"/>
    </source>
</evidence>
<keyword evidence="2" id="KW-0175">Coiled coil</keyword>
<organism evidence="4">
    <name type="scientific">Diabrotica virgifera virgifera</name>
    <name type="common">western corn rootworm</name>
    <dbReference type="NCBI Taxonomy" id="50390"/>
    <lineage>
        <taxon>Eukaryota</taxon>
        <taxon>Metazoa</taxon>
        <taxon>Ecdysozoa</taxon>
        <taxon>Arthropoda</taxon>
        <taxon>Hexapoda</taxon>
        <taxon>Insecta</taxon>
        <taxon>Pterygota</taxon>
        <taxon>Neoptera</taxon>
        <taxon>Endopterygota</taxon>
        <taxon>Coleoptera</taxon>
        <taxon>Polyphaga</taxon>
        <taxon>Cucujiformia</taxon>
        <taxon>Chrysomeloidea</taxon>
        <taxon>Chrysomelidae</taxon>
        <taxon>Galerucinae</taxon>
        <taxon>Diabroticina</taxon>
        <taxon>Diabroticites</taxon>
        <taxon>Diabrotica</taxon>
    </lineage>
</organism>
<dbReference type="InterPro" id="IPR050092">
    <property type="entry name" value="RNase_H"/>
</dbReference>
<dbReference type="PANTHER" id="PTHR10642">
    <property type="entry name" value="RIBONUCLEASE H1"/>
    <property type="match status" value="1"/>
</dbReference>
<evidence type="ECO:0000313" key="4">
    <source>
        <dbReference type="RefSeq" id="XP_028149247.1"/>
    </source>
</evidence>
<dbReference type="PROSITE" id="PS50879">
    <property type="entry name" value="RNASE_H_1"/>
    <property type="match status" value="1"/>
</dbReference>
<dbReference type="GO" id="GO:0004523">
    <property type="term" value="F:RNA-DNA hybrid ribonuclease activity"/>
    <property type="evidence" value="ECO:0007669"/>
    <property type="project" value="InterPro"/>
</dbReference>
<dbReference type="GO" id="GO:0003676">
    <property type="term" value="F:nucleic acid binding"/>
    <property type="evidence" value="ECO:0007669"/>
    <property type="project" value="InterPro"/>
</dbReference>
<feature type="domain" description="RNase H type-1" evidence="3">
    <location>
        <begin position="114"/>
        <end position="261"/>
    </location>
</feature>
<dbReference type="FunCoup" id="A0A6P7GT89">
    <property type="interactions" value="1671"/>
</dbReference>
<dbReference type="AlphaFoldDB" id="A0A6P7GT89"/>
<feature type="coiled-coil region" evidence="2">
    <location>
        <begin position="39"/>
        <end position="73"/>
    </location>
</feature>
<proteinExistence type="inferred from homology"/>
<comment type="similarity">
    <text evidence="1">Belongs to the RNase H family.</text>
</comment>
<dbReference type="PANTHER" id="PTHR10642:SF31">
    <property type="entry name" value="RIBONUCLEASE H1"/>
    <property type="match status" value="1"/>
</dbReference>
<dbReference type="InParanoid" id="A0A6P7GT89"/>
<name>A0A6P7GT89_DIAVI</name>
<sequence length="266" mass="29318">MRYNCVKIRFLVNYVLAPVIYKSSLLSYSIMAVTGSSKIDLLINRLDVAETRSKRLNSEVRSIRKEIADLRRTLSGPNNLAVSLKTGTGVTSDEVSSVDGCSSTKKIKASFTEEDGYTIVFTDGACENNGKPIAKAGIGVWFRDGHPLNISQPVKGKATNNTAEIQACIQALNVLGTQGVKKVKIFTDSQFTINCMTNWIKNWKRNNWKTASGGPVKNKEDLQKLDTIIGNFSEVKWVHVAGHRGIKGNEEADKLAREGSLRYEST</sequence>
<dbReference type="FunFam" id="3.30.420.10:FF:000115">
    <property type="entry name" value="Ribonuclease H"/>
    <property type="match status" value="1"/>
</dbReference>
<evidence type="ECO:0000256" key="1">
    <source>
        <dbReference type="ARBA" id="ARBA00005300"/>
    </source>
</evidence>
<dbReference type="CDD" id="cd09280">
    <property type="entry name" value="RNase_HI_eukaryote_like"/>
    <property type="match status" value="1"/>
</dbReference>
<accession>A0A6P7GT89</accession>
<dbReference type="InterPro" id="IPR012337">
    <property type="entry name" value="RNaseH-like_sf"/>
</dbReference>
<dbReference type="InterPro" id="IPR036397">
    <property type="entry name" value="RNaseH_sf"/>
</dbReference>
<evidence type="ECO:0000259" key="3">
    <source>
        <dbReference type="PROSITE" id="PS50879"/>
    </source>
</evidence>
<gene>
    <name evidence="4" type="primary">LOC114342624</name>
</gene>
<dbReference type="SUPFAM" id="SSF53098">
    <property type="entry name" value="Ribonuclease H-like"/>
    <property type="match status" value="1"/>
</dbReference>
<dbReference type="Gene3D" id="3.30.420.10">
    <property type="entry name" value="Ribonuclease H-like superfamily/Ribonuclease H"/>
    <property type="match status" value="1"/>
</dbReference>
<dbReference type="Pfam" id="PF00075">
    <property type="entry name" value="RNase_H"/>
    <property type="match status" value="1"/>
</dbReference>
<reference evidence="4" key="1">
    <citation type="submission" date="2025-08" db="UniProtKB">
        <authorList>
            <consortium name="RefSeq"/>
        </authorList>
    </citation>
    <scope>IDENTIFICATION</scope>
    <source>
        <tissue evidence="4">Whole insect</tissue>
    </source>
</reference>
<dbReference type="RefSeq" id="XP_028149247.1">
    <property type="nucleotide sequence ID" value="XM_028293446.1"/>
</dbReference>